<dbReference type="InterPro" id="IPR029063">
    <property type="entry name" value="SAM-dependent_MTases_sf"/>
</dbReference>
<gene>
    <name evidence="2" type="ORF">S01H4_29494</name>
</gene>
<dbReference type="Gene3D" id="3.40.50.150">
    <property type="entry name" value="Vaccinia Virus protein VP39"/>
    <property type="match status" value="1"/>
</dbReference>
<dbReference type="Pfam" id="PF13847">
    <property type="entry name" value="Methyltransf_31"/>
    <property type="match status" value="1"/>
</dbReference>
<dbReference type="InterPro" id="IPR025714">
    <property type="entry name" value="Methyltranfer_dom"/>
</dbReference>
<comment type="caution">
    <text evidence="2">The sequence shown here is derived from an EMBL/GenBank/DDBJ whole genome shotgun (WGS) entry which is preliminary data.</text>
</comment>
<dbReference type="CDD" id="cd02440">
    <property type="entry name" value="AdoMet_MTases"/>
    <property type="match status" value="1"/>
</dbReference>
<sequence>NFKIIERYLQYEGKLIGVDISQESLKLAKGKVLKNRWKNVKLVNNSIIDYKPGILFDAILCTYAKDYKLAIDKIFDLLKPNGRFSMIGMKLSSKTPYKYLNFIMNKIYKIWDVEANRDIFKYILSKFKRIIYYREYFYGFYYILNTSKMI</sequence>
<organism evidence="2">
    <name type="scientific">marine sediment metagenome</name>
    <dbReference type="NCBI Taxonomy" id="412755"/>
    <lineage>
        <taxon>unclassified sequences</taxon>
        <taxon>metagenomes</taxon>
        <taxon>ecological metagenomes</taxon>
    </lineage>
</organism>
<proteinExistence type="predicted"/>
<dbReference type="AlphaFoldDB" id="X1C8H0"/>
<dbReference type="EMBL" id="BART01015146">
    <property type="protein sequence ID" value="GAG80706.1"/>
    <property type="molecule type" value="Genomic_DNA"/>
</dbReference>
<feature type="non-terminal residue" evidence="2">
    <location>
        <position position="1"/>
    </location>
</feature>
<name>X1C8H0_9ZZZZ</name>
<accession>X1C8H0</accession>
<protein>
    <recommendedName>
        <fullName evidence="1">Methyltransferase domain-containing protein</fullName>
    </recommendedName>
</protein>
<dbReference type="SUPFAM" id="SSF53335">
    <property type="entry name" value="S-adenosyl-L-methionine-dependent methyltransferases"/>
    <property type="match status" value="1"/>
</dbReference>
<feature type="domain" description="Methyltransferase" evidence="1">
    <location>
        <begin position="6"/>
        <end position="93"/>
    </location>
</feature>
<evidence type="ECO:0000259" key="1">
    <source>
        <dbReference type="Pfam" id="PF13847"/>
    </source>
</evidence>
<reference evidence="2" key="1">
    <citation type="journal article" date="2014" name="Front. Microbiol.">
        <title>High frequency of phylogenetically diverse reductive dehalogenase-homologous genes in deep subseafloor sedimentary metagenomes.</title>
        <authorList>
            <person name="Kawai M."/>
            <person name="Futagami T."/>
            <person name="Toyoda A."/>
            <person name="Takaki Y."/>
            <person name="Nishi S."/>
            <person name="Hori S."/>
            <person name="Arai W."/>
            <person name="Tsubouchi T."/>
            <person name="Morono Y."/>
            <person name="Uchiyama I."/>
            <person name="Ito T."/>
            <person name="Fujiyama A."/>
            <person name="Inagaki F."/>
            <person name="Takami H."/>
        </authorList>
    </citation>
    <scope>NUCLEOTIDE SEQUENCE</scope>
    <source>
        <strain evidence="2">Expedition CK06-06</strain>
    </source>
</reference>
<evidence type="ECO:0000313" key="2">
    <source>
        <dbReference type="EMBL" id="GAG80706.1"/>
    </source>
</evidence>